<protein>
    <recommendedName>
        <fullName evidence="3">Xylanolytic transcriptional activator regulatory domain-containing protein</fullName>
    </recommendedName>
</protein>
<feature type="compositionally biased region" description="Polar residues" evidence="2">
    <location>
        <begin position="45"/>
        <end position="57"/>
    </location>
</feature>
<organism evidence="4 5">
    <name type="scientific">Cryptococcus gattii EJB2</name>
    <dbReference type="NCBI Taxonomy" id="1296103"/>
    <lineage>
        <taxon>Eukaryota</taxon>
        <taxon>Fungi</taxon>
        <taxon>Dikarya</taxon>
        <taxon>Basidiomycota</taxon>
        <taxon>Agaricomycotina</taxon>
        <taxon>Tremellomycetes</taxon>
        <taxon>Tremellales</taxon>
        <taxon>Cryptococcaceae</taxon>
        <taxon>Cryptococcus</taxon>
        <taxon>Cryptococcus gattii species complex</taxon>
    </lineage>
</organism>
<keyword evidence="1" id="KW-0539">Nucleus</keyword>
<sequence length="577" mass="64393">MISTTYEAQKYQPPPPPPKHSSSSSSGKNANTKTTVLLEWHSRSKPGNGNKSFSSLPQLPGQEGKRGISPSQSKYHFVSIAGFSGKLRGESRTLSKMSSIWRFRTVPRETHVDAEEEEDEPIEDYAMQPVSDSEDAESNPYFGPVAGSCVIKALPPVDEVQYRSVKKSTEMVDAFFQEFISVVFVIFALSERAIVTSRAWKREMVKAEGDDDGQETVLLGEAEAGVIWYERAQTLHYTTLKDVNIHQVQCHTLLAAFQASVNAMPMSWLVAGQAIRAAQDLGLHRSATRLPLPFAEKQQRSRCWWAIYGLERMMSVSLGRPLGVDDLDVDVAYPVEVDDTVLEKIAVEGMQVLPSELENEPETCTMNGLVALTKLCKIAGRVVHLLYGPSKWESLVHCVDATRSVIHIASQSYTHIPPSHHLAIYCQYLWSSAVTLLLCEIQARDEVLLKKKTVDWQKRQRMFEVSDIRTPSNEDEPAQGSQAYYSMYPMTTPTTSQARHQPTGPMPTYDMVFDLGVVTFDGLELLQGFNGDASNFWNNFDFGMDVAGYGITSGGSATWWRFEAFTDQPAGKGSYRR</sequence>
<gene>
    <name evidence="4" type="ORF">I306_01676</name>
</gene>
<dbReference type="Pfam" id="PF04082">
    <property type="entry name" value="Fungal_trans"/>
    <property type="match status" value="1"/>
</dbReference>
<reference evidence="4 5" key="1">
    <citation type="submission" date="2015-01" db="EMBL/GenBank/DDBJ databases">
        <title>The Genome Sequence of Cryptococcus gattii EJB2.</title>
        <authorList>
            <consortium name="The Broad Institute Genomics Platform"/>
            <person name="Cuomo C."/>
            <person name="Litvintseva A."/>
            <person name="Chen Y."/>
            <person name="Heitman J."/>
            <person name="Sun S."/>
            <person name="Springer D."/>
            <person name="Dromer F."/>
            <person name="Young S."/>
            <person name="Zeng Q."/>
            <person name="Gargeya S."/>
            <person name="Abouelleil A."/>
            <person name="Alvarado L."/>
            <person name="Chapman S.B."/>
            <person name="Gainer-Dewar J."/>
            <person name="Goldberg J."/>
            <person name="Griggs A."/>
            <person name="Gujja S."/>
            <person name="Hansen M."/>
            <person name="Howarth C."/>
            <person name="Imamovic A."/>
            <person name="Larimer J."/>
            <person name="Murphy C."/>
            <person name="Naylor J."/>
            <person name="Pearson M."/>
            <person name="Priest M."/>
            <person name="Roberts A."/>
            <person name="Saif S."/>
            <person name="Shea T."/>
            <person name="Sykes S."/>
            <person name="Wortman J."/>
            <person name="Nusbaum C."/>
            <person name="Birren B."/>
        </authorList>
    </citation>
    <scope>NUCLEOTIDE SEQUENCE [LARGE SCALE GENOMIC DNA]</scope>
    <source>
        <strain evidence="4 5">EJB2</strain>
    </source>
</reference>
<name>A0ABR5C041_9TREE</name>
<evidence type="ECO:0000313" key="5">
    <source>
        <dbReference type="Proteomes" id="UP000054272"/>
    </source>
</evidence>
<feature type="region of interest" description="Disordered" evidence="2">
    <location>
        <begin position="1"/>
        <end position="71"/>
    </location>
</feature>
<evidence type="ECO:0000256" key="1">
    <source>
        <dbReference type="ARBA" id="ARBA00023242"/>
    </source>
</evidence>
<dbReference type="InterPro" id="IPR050987">
    <property type="entry name" value="AtrR-like"/>
</dbReference>
<accession>A0ABR5C041</accession>
<dbReference type="Proteomes" id="UP000054272">
    <property type="component" value="Unassembled WGS sequence"/>
</dbReference>
<dbReference type="SMART" id="SM00906">
    <property type="entry name" value="Fungal_trans"/>
    <property type="match status" value="1"/>
</dbReference>
<dbReference type="PANTHER" id="PTHR46910:SF1">
    <property type="entry name" value="MISCELLANEOUS ZN(II)2CYS6 TRANSCRIPTION FACTOR (EUROFUNG)-RELATED"/>
    <property type="match status" value="1"/>
</dbReference>
<dbReference type="PANTHER" id="PTHR46910">
    <property type="entry name" value="TRANSCRIPTION FACTOR PDR1"/>
    <property type="match status" value="1"/>
</dbReference>
<feature type="domain" description="Xylanolytic transcriptional activator regulatory" evidence="3">
    <location>
        <begin position="267"/>
        <end position="340"/>
    </location>
</feature>
<keyword evidence="5" id="KW-1185">Reference proteome</keyword>
<dbReference type="CDD" id="cd12148">
    <property type="entry name" value="fungal_TF_MHR"/>
    <property type="match status" value="1"/>
</dbReference>
<evidence type="ECO:0000313" key="4">
    <source>
        <dbReference type="EMBL" id="KIR81262.1"/>
    </source>
</evidence>
<dbReference type="InterPro" id="IPR007219">
    <property type="entry name" value="XnlR_reg_dom"/>
</dbReference>
<evidence type="ECO:0000259" key="3">
    <source>
        <dbReference type="SMART" id="SM00906"/>
    </source>
</evidence>
<dbReference type="EMBL" id="KN848606">
    <property type="protein sequence ID" value="KIR81262.1"/>
    <property type="molecule type" value="Genomic_DNA"/>
</dbReference>
<evidence type="ECO:0000256" key="2">
    <source>
        <dbReference type="SAM" id="MobiDB-lite"/>
    </source>
</evidence>
<proteinExistence type="predicted"/>